<dbReference type="AlphaFoldDB" id="A0A067MZS7"/>
<sequence length="226" mass="25287">MTWGMREGLHVFMLDQPEVLAASASNFEEVATSALYNIFGFYFSAPSEEKTSPITLKHEYHTVIDLTISNSGLNKCKTAAHSSDHAAVFINYHADAPLPGKKHPLAYANWQNTDKEAFGEALRSNINASKVPFPAKGDVQRMYDALEEAVDTAFKMSTPTPHQTPHSKPWWNKDLSALNKDIREAHVCLKDCISKFRHGSVPVVNQAHIWCNNCNLFKLTKKSARN</sequence>
<dbReference type="OrthoDB" id="3261136at2759"/>
<protein>
    <recommendedName>
        <fullName evidence="3">Endonuclease/exonuclease/phosphatase domain-containing protein</fullName>
    </recommendedName>
</protein>
<accession>A0A067MZS7</accession>
<evidence type="ECO:0000313" key="1">
    <source>
        <dbReference type="EMBL" id="KDQ17372.1"/>
    </source>
</evidence>
<dbReference type="EMBL" id="KL198024">
    <property type="protein sequence ID" value="KDQ17372.1"/>
    <property type="molecule type" value="Genomic_DNA"/>
</dbReference>
<gene>
    <name evidence="1" type="ORF">BOTBODRAFT_43014</name>
</gene>
<dbReference type="InParanoid" id="A0A067MZS7"/>
<evidence type="ECO:0008006" key="3">
    <source>
        <dbReference type="Google" id="ProtNLM"/>
    </source>
</evidence>
<reference evidence="2" key="1">
    <citation type="journal article" date="2014" name="Proc. Natl. Acad. Sci. U.S.A.">
        <title>Extensive sampling of basidiomycete genomes demonstrates inadequacy of the white-rot/brown-rot paradigm for wood decay fungi.</title>
        <authorList>
            <person name="Riley R."/>
            <person name="Salamov A.A."/>
            <person name="Brown D.W."/>
            <person name="Nagy L.G."/>
            <person name="Floudas D."/>
            <person name="Held B.W."/>
            <person name="Levasseur A."/>
            <person name="Lombard V."/>
            <person name="Morin E."/>
            <person name="Otillar R."/>
            <person name="Lindquist E.A."/>
            <person name="Sun H."/>
            <person name="LaButti K.M."/>
            <person name="Schmutz J."/>
            <person name="Jabbour D."/>
            <person name="Luo H."/>
            <person name="Baker S.E."/>
            <person name="Pisabarro A.G."/>
            <person name="Walton J.D."/>
            <person name="Blanchette R.A."/>
            <person name="Henrissat B."/>
            <person name="Martin F."/>
            <person name="Cullen D."/>
            <person name="Hibbett D.S."/>
            <person name="Grigoriev I.V."/>
        </authorList>
    </citation>
    <scope>NUCLEOTIDE SEQUENCE [LARGE SCALE GENOMIC DNA]</scope>
    <source>
        <strain evidence="2">FD-172 SS1</strain>
    </source>
</reference>
<dbReference type="Proteomes" id="UP000027195">
    <property type="component" value="Unassembled WGS sequence"/>
</dbReference>
<dbReference type="HOGENOM" id="CLU_1224585_0_0_1"/>
<evidence type="ECO:0000313" key="2">
    <source>
        <dbReference type="Proteomes" id="UP000027195"/>
    </source>
</evidence>
<organism evidence="1 2">
    <name type="scientific">Botryobasidium botryosum (strain FD-172 SS1)</name>
    <dbReference type="NCBI Taxonomy" id="930990"/>
    <lineage>
        <taxon>Eukaryota</taxon>
        <taxon>Fungi</taxon>
        <taxon>Dikarya</taxon>
        <taxon>Basidiomycota</taxon>
        <taxon>Agaricomycotina</taxon>
        <taxon>Agaricomycetes</taxon>
        <taxon>Cantharellales</taxon>
        <taxon>Botryobasidiaceae</taxon>
        <taxon>Botryobasidium</taxon>
    </lineage>
</organism>
<proteinExistence type="predicted"/>
<keyword evidence="2" id="KW-1185">Reference proteome</keyword>
<name>A0A067MZS7_BOTB1</name>